<name>A0A6G0VT32_APHCR</name>
<dbReference type="Proteomes" id="UP000478052">
    <property type="component" value="Unassembled WGS sequence"/>
</dbReference>
<dbReference type="OrthoDB" id="6618089at2759"/>
<dbReference type="GO" id="GO:0015074">
    <property type="term" value="P:DNA integration"/>
    <property type="evidence" value="ECO:0007669"/>
    <property type="project" value="InterPro"/>
</dbReference>
<dbReference type="InterPro" id="IPR043502">
    <property type="entry name" value="DNA/RNA_pol_sf"/>
</dbReference>
<accession>A0A6G0VT32</accession>
<dbReference type="Gene3D" id="3.30.420.10">
    <property type="entry name" value="Ribonuclease H-like superfamily/Ribonuclease H"/>
    <property type="match status" value="1"/>
</dbReference>
<dbReference type="GO" id="GO:0003676">
    <property type="term" value="F:nucleic acid binding"/>
    <property type="evidence" value="ECO:0007669"/>
    <property type="project" value="InterPro"/>
</dbReference>
<dbReference type="PANTHER" id="PTHR37984:SF5">
    <property type="entry name" value="PROTEIN NYNRIN-LIKE"/>
    <property type="match status" value="1"/>
</dbReference>
<feature type="non-terminal residue" evidence="2">
    <location>
        <position position="192"/>
    </location>
</feature>
<reference evidence="2 3" key="1">
    <citation type="submission" date="2019-08" db="EMBL/GenBank/DDBJ databases">
        <title>Whole genome of Aphis craccivora.</title>
        <authorList>
            <person name="Voronova N.V."/>
            <person name="Shulinski R.S."/>
            <person name="Bandarenka Y.V."/>
            <person name="Zhorov D.G."/>
            <person name="Warner D."/>
        </authorList>
    </citation>
    <scope>NUCLEOTIDE SEQUENCE [LARGE SCALE GENOMIC DNA]</scope>
    <source>
        <strain evidence="2">180601</strain>
        <tissue evidence="2">Whole Body</tissue>
    </source>
</reference>
<proteinExistence type="predicted"/>
<dbReference type="Gene3D" id="3.30.70.270">
    <property type="match status" value="1"/>
</dbReference>
<evidence type="ECO:0000313" key="3">
    <source>
        <dbReference type="Proteomes" id="UP000478052"/>
    </source>
</evidence>
<dbReference type="PROSITE" id="PS50994">
    <property type="entry name" value="INTEGRASE"/>
    <property type="match status" value="1"/>
</dbReference>
<keyword evidence="3" id="KW-1185">Reference proteome</keyword>
<dbReference type="InterPro" id="IPR043128">
    <property type="entry name" value="Rev_trsase/Diguanyl_cyclase"/>
</dbReference>
<evidence type="ECO:0000313" key="2">
    <source>
        <dbReference type="EMBL" id="KAF0708153.1"/>
    </source>
</evidence>
<dbReference type="InterPro" id="IPR012337">
    <property type="entry name" value="RNaseH-like_sf"/>
</dbReference>
<dbReference type="EMBL" id="VUJU01012266">
    <property type="protein sequence ID" value="KAF0708153.1"/>
    <property type="molecule type" value="Genomic_DNA"/>
</dbReference>
<dbReference type="SUPFAM" id="SSF53098">
    <property type="entry name" value="Ribonuclease H-like"/>
    <property type="match status" value="1"/>
</dbReference>
<dbReference type="InterPro" id="IPR050951">
    <property type="entry name" value="Retrovirus_Pol_polyprotein"/>
</dbReference>
<feature type="domain" description="Integrase catalytic" evidence="1">
    <location>
        <begin position="114"/>
        <end position="192"/>
    </location>
</feature>
<organism evidence="2 3">
    <name type="scientific">Aphis craccivora</name>
    <name type="common">Cowpea aphid</name>
    <dbReference type="NCBI Taxonomy" id="307492"/>
    <lineage>
        <taxon>Eukaryota</taxon>
        <taxon>Metazoa</taxon>
        <taxon>Ecdysozoa</taxon>
        <taxon>Arthropoda</taxon>
        <taxon>Hexapoda</taxon>
        <taxon>Insecta</taxon>
        <taxon>Pterygota</taxon>
        <taxon>Neoptera</taxon>
        <taxon>Paraneoptera</taxon>
        <taxon>Hemiptera</taxon>
        <taxon>Sternorrhyncha</taxon>
        <taxon>Aphidomorpha</taxon>
        <taxon>Aphidoidea</taxon>
        <taxon>Aphididae</taxon>
        <taxon>Aphidini</taxon>
        <taxon>Aphis</taxon>
        <taxon>Aphis</taxon>
    </lineage>
</organism>
<dbReference type="PANTHER" id="PTHR37984">
    <property type="entry name" value="PROTEIN CBG26694"/>
    <property type="match status" value="1"/>
</dbReference>
<dbReference type="InterPro" id="IPR001584">
    <property type="entry name" value="Integrase_cat-core"/>
</dbReference>
<protein>
    <submittedName>
        <fullName evidence="2">Transposon Ty3-I Gag-Pol polyprotein</fullName>
    </submittedName>
</protein>
<comment type="caution">
    <text evidence="2">The sequence shown here is derived from an EMBL/GenBank/DDBJ whole genome shotgun (WGS) entry which is preliminary data.</text>
</comment>
<dbReference type="SUPFAM" id="SSF56672">
    <property type="entry name" value="DNA/RNA polymerases"/>
    <property type="match status" value="1"/>
</dbReference>
<dbReference type="GO" id="GO:0042575">
    <property type="term" value="C:DNA polymerase complex"/>
    <property type="evidence" value="ECO:0007669"/>
    <property type="project" value="UniProtKB-ARBA"/>
</dbReference>
<dbReference type="InterPro" id="IPR036397">
    <property type="entry name" value="RNaseH_sf"/>
</dbReference>
<sequence length="192" mass="21710">DFAKIASPLTNLAKKENTFIWGNEQEISFETLKKAKTTTPVMAHFKDGYPVFVTTDASLEIDLEIKHRPGLWNTVADCLSRYPVYTTKITDILYKEEINANSTNLEINYDNIKHNKKPMQRLTFDYLGPFPTSRGKKYLIVATCNATKMAFAKAVTNANGAATISFLMDLITSYGVPKYFCSDRDTHFKNKG</sequence>
<evidence type="ECO:0000259" key="1">
    <source>
        <dbReference type="PROSITE" id="PS50994"/>
    </source>
</evidence>
<dbReference type="GO" id="GO:0071897">
    <property type="term" value="P:DNA biosynthetic process"/>
    <property type="evidence" value="ECO:0007669"/>
    <property type="project" value="UniProtKB-ARBA"/>
</dbReference>
<dbReference type="AlphaFoldDB" id="A0A6G0VT32"/>
<gene>
    <name evidence="2" type="ORF">FWK35_00036104</name>
</gene>
<feature type="non-terminal residue" evidence="2">
    <location>
        <position position="1"/>
    </location>
</feature>